<evidence type="ECO:0000313" key="2">
    <source>
        <dbReference type="Proteomes" id="UP000019030"/>
    </source>
</evidence>
<dbReference type="RefSeq" id="WP_024910290.1">
    <property type="nucleotide sequence ID" value="NZ_CP007044.2"/>
</dbReference>
<sequence>MSTSARKYDIFEAASFANENAKCDVHTSDNGIEIQWAWKNGIFDMSITPEQANDDFASLREIFRSAREMRGMDFLPALESQIEIITAMQLAAKGIKADKNSELALGALQKGIEALTANIRDLIKDASPKD</sequence>
<gene>
    <name evidence="1" type="ORF">Z042_23125</name>
</gene>
<dbReference type="PATRIC" id="fig|1441930.4.peg.4574"/>
<dbReference type="EMBL" id="CP007044">
    <property type="protein sequence ID" value="AHG22995.1"/>
    <property type="molecule type" value="Genomic_DNA"/>
</dbReference>
<proteinExistence type="predicted"/>
<dbReference type="Proteomes" id="UP000019030">
    <property type="component" value="Chromosome"/>
</dbReference>
<dbReference type="STRING" id="1441930.Z042_23125"/>
<reference evidence="1 2" key="2">
    <citation type="submission" date="2015-03" db="EMBL/GenBank/DDBJ databases">
        <authorList>
            <person name="Chan K.-G."/>
        </authorList>
    </citation>
    <scope>NUCLEOTIDE SEQUENCE [LARGE SCALE GENOMIC DNA]</scope>
    <source>
        <strain evidence="1 2">RB-25</strain>
    </source>
</reference>
<name>W0LLS1_9GAMM</name>
<evidence type="ECO:0000313" key="1">
    <source>
        <dbReference type="EMBL" id="AHG22995.1"/>
    </source>
</evidence>
<dbReference type="HOGENOM" id="CLU_1936671_0_0_6"/>
<dbReference type="AlphaFoldDB" id="W0LLS1"/>
<reference evidence="1 2" key="1">
    <citation type="submission" date="2014-01" db="EMBL/GenBank/DDBJ databases">
        <title>Isolation of Serratia multitudinisentens RB-25 from Ex-Landfill site.</title>
        <authorList>
            <person name="Robson E.H.J."/>
        </authorList>
    </citation>
    <scope>NUCLEOTIDE SEQUENCE [LARGE SCALE GENOMIC DNA]</scope>
    <source>
        <strain evidence="1 2">RB-25</strain>
    </source>
</reference>
<organism evidence="1 2">
    <name type="scientific">Chania multitudinisentens RB-25</name>
    <dbReference type="NCBI Taxonomy" id="1441930"/>
    <lineage>
        <taxon>Bacteria</taxon>
        <taxon>Pseudomonadati</taxon>
        <taxon>Pseudomonadota</taxon>
        <taxon>Gammaproteobacteria</taxon>
        <taxon>Enterobacterales</taxon>
        <taxon>Yersiniaceae</taxon>
        <taxon>Chania</taxon>
    </lineage>
</organism>
<accession>W0LLS1</accession>
<protein>
    <submittedName>
        <fullName evidence="1">Uncharacterized protein</fullName>
    </submittedName>
</protein>
<dbReference type="KEGG" id="sfo:Z042_23125"/>
<keyword evidence="2" id="KW-1185">Reference proteome</keyword>